<organism evidence="1">
    <name type="scientific">Uncultured Desulfatiglans sp</name>
    <dbReference type="NCBI Taxonomy" id="1748965"/>
    <lineage>
        <taxon>Bacteria</taxon>
        <taxon>Pseudomonadati</taxon>
        <taxon>Thermodesulfobacteriota</taxon>
        <taxon>Desulfobacteria</taxon>
        <taxon>Desulfatiglandales</taxon>
        <taxon>Desulfatiglandaceae</taxon>
        <taxon>Desulfatiglans</taxon>
        <taxon>environmental samples</taxon>
    </lineage>
</organism>
<dbReference type="InterPro" id="IPR009562">
    <property type="entry name" value="DUF1178"/>
</dbReference>
<dbReference type="AlphaFoldDB" id="A0A653AIG4"/>
<sequence length="142" mass="16203">MIAFDLKCSRDHVFEGWFDSIEAFEDQNARRLITCPFCEDSNIRRIISPVSIKKASPAPPHDASQPVDYHALAMAVLRSIHDTFDDVGTQFAGEALKIHYGVSEKRNIRGSATDEEERMLKEEGVEFFKFPVPRFPEDKKTN</sequence>
<name>A0A653AIG4_UNCDX</name>
<reference evidence="1" key="1">
    <citation type="submission" date="2018-07" db="EMBL/GenBank/DDBJ databases">
        <authorList>
            <consortium name="Genoscope - CEA"/>
            <person name="William W."/>
        </authorList>
    </citation>
    <scope>NUCLEOTIDE SEQUENCE</scope>
    <source>
        <strain evidence="1">IK1</strain>
    </source>
</reference>
<accession>A0A653AIG4</accession>
<dbReference type="EMBL" id="UPXX01000032">
    <property type="protein sequence ID" value="VBB47862.1"/>
    <property type="molecule type" value="Genomic_DNA"/>
</dbReference>
<dbReference type="PIRSF" id="PIRSF032131">
    <property type="entry name" value="UCP032131"/>
    <property type="match status" value="1"/>
</dbReference>
<evidence type="ECO:0008006" key="2">
    <source>
        <dbReference type="Google" id="ProtNLM"/>
    </source>
</evidence>
<protein>
    <recommendedName>
        <fullName evidence="2">DUF1178 family protein</fullName>
    </recommendedName>
</protein>
<gene>
    <name evidence="1" type="ORF">TRIP_B50657</name>
</gene>
<proteinExistence type="predicted"/>
<evidence type="ECO:0000313" key="1">
    <source>
        <dbReference type="EMBL" id="VBB47862.1"/>
    </source>
</evidence>
<dbReference type="Pfam" id="PF06676">
    <property type="entry name" value="DUF1178"/>
    <property type="match status" value="1"/>
</dbReference>